<dbReference type="RefSeq" id="WP_394312305.1">
    <property type="nucleotide sequence ID" value="NZ_JBHGPK010000008.1"/>
</dbReference>
<accession>A0ABV6ZI02</accession>
<proteinExistence type="predicted"/>
<sequence>MGHFFDRLLSGGRHGAGGHHGGYGSEGRHQGGWGRSPAQDGPSPNVAQRVMACGKCGGDNPADAHFCAQCGEGLGARDRSCAQCGGRVLPGAKFCTACGKAAA</sequence>
<protein>
    <submittedName>
        <fullName evidence="3">Zinc ribbon domain-containing protein</fullName>
    </submittedName>
</protein>
<dbReference type="Gene3D" id="4.10.1060.50">
    <property type="match status" value="1"/>
</dbReference>
<dbReference type="Proteomes" id="UP001595190">
    <property type="component" value="Unassembled WGS sequence"/>
</dbReference>
<organism evidence="3 4">
    <name type="scientific">Labrys neptuniae</name>
    <dbReference type="NCBI Taxonomy" id="376174"/>
    <lineage>
        <taxon>Bacteria</taxon>
        <taxon>Pseudomonadati</taxon>
        <taxon>Pseudomonadota</taxon>
        <taxon>Alphaproteobacteria</taxon>
        <taxon>Hyphomicrobiales</taxon>
        <taxon>Xanthobacteraceae</taxon>
        <taxon>Labrys</taxon>
    </lineage>
</organism>
<dbReference type="Pfam" id="PF12773">
    <property type="entry name" value="DZR"/>
    <property type="match status" value="1"/>
</dbReference>
<reference evidence="3 4" key="1">
    <citation type="submission" date="2024-09" db="EMBL/GenBank/DDBJ databases">
        <title>Description of Labrys sedimenti sp. nov., isolated from a diclofenac-degrading enrichment culture, and genome-based reclassification of Labrys portucalensis as a later heterotypic synonym of Labrys neptuniae.</title>
        <authorList>
            <person name="Tancsics A."/>
            <person name="Csepanyi A."/>
        </authorList>
    </citation>
    <scope>NUCLEOTIDE SEQUENCE [LARGE SCALE GENOMIC DNA]</scope>
    <source>
        <strain evidence="3 4">LMG 23412</strain>
    </source>
</reference>
<comment type="caution">
    <text evidence="3">The sequence shown here is derived from an EMBL/GenBank/DDBJ whole genome shotgun (WGS) entry which is preliminary data.</text>
</comment>
<evidence type="ECO:0000313" key="3">
    <source>
        <dbReference type="EMBL" id="MFC2251774.1"/>
    </source>
</evidence>
<evidence type="ECO:0000256" key="1">
    <source>
        <dbReference type="SAM" id="MobiDB-lite"/>
    </source>
</evidence>
<gene>
    <name evidence="3" type="ORF">ACETRX_19225</name>
</gene>
<feature type="region of interest" description="Disordered" evidence="1">
    <location>
        <begin position="12"/>
        <end position="46"/>
    </location>
</feature>
<evidence type="ECO:0000313" key="4">
    <source>
        <dbReference type="Proteomes" id="UP001595190"/>
    </source>
</evidence>
<dbReference type="EMBL" id="JBHGPK010000008">
    <property type="protein sequence ID" value="MFC2251774.1"/>
    <property type="molecule type" value="Genomic_DNA"/>
</dbReference>
<name>A0ABV6ZI02_9HYPH</name>
<evidence type="ECO:0000259" key="2">
    <source>
        <dbReference type="Pfam" id="PF12773"/>
    </source>
</evidence>
<dbReference type="InterPro" id="IPR025874">
    <property type="entry name" value="DZR"/>
</dbReference>
<feature type="domain" description="DZANK-type" evidence="2">
    <location>
        <begin position="53"/>
        <end position="99"/>
    </location>
</feature>
<feature type="compositionally biased region" description="Gly residues" evidence="1">
    <location>
        <begin position="12"/>
        <end position="34"/>
    </location>
</feature>
<dbReference type="InterPro" id="IPR038587">
    <property type="entry name" value="Ribosomal_eL40_sf"/>
</dbReference>